<dbReference type="Gene3D" id="2.60.120.10">
    <property type="entry name" value="Jelly Rolls"/>
    <property type="match status" value="1"/>
</dbReference>
<dbReference type="EMBL" id="JBBUTG010000002">
    <property type="protein sequence ID" value="MEK8030204.1"/>
    <property type="molecule type" value="Genomic_DNA"/>
</dbReference>
<evidence type="ECO:0000313" key="2">
    <source>
        <dbReference type="Proteomes" id="UP001371218"/>
    </source>
</evidence>
<protein>
    <submittedName>
        <fullName evidence="1">HutD family protein</fullName>
    </submittedName>
</protein>
<dbReference type="InterPro" id="IPR011051">
    <property type="entry name" value="RmlC_Cupin_sf"/>
</dbReference>
<sequence>MMPHVIELARTVPQPWRNGGGVTRELLTWPAGSGSEWSVRVSVADIERDGPFSPFPGIERCFTVLEGEGVVLAFSDVERVLRPGSAPITFDGEAAPGCRLIQGPTRDLNLMAAARAGRARMWMAQPGDTVPARAAWWGLYTESPAILRADGGEPLPLPARSLAWGAGTATPTWRLDSENASCTAWWMSLTAHD</sequence>
<organism evidence="1 2">
    <name type="scientific">Ideonella lacteola</name>
    <dbReference type="NCBI Taxonomy" id="2984193"/>
    <lineage>
        <taxon>Bacteria</taxon>
        <taxon>Pseudomonadati</taxon>
        <taxon>Pseudomonadota</taxon>
        <taxon>Betaproteobacteria</taxon>
        <taxon>Burkholderiales</taxon>
        <taxon>Sphaerotilaceae</taxon>
        <taxon>Ideonella</taxon>
    </lineage>
</organism>
<keyword evidence="2" id="KW-1185">Reference proteome</keyword>
<dbReference type="InterPro" id="IPR010282">
    <property type="entry name" value="Uncharacterised_HutD/Ves"/>
</dbReference>
<dbReference type="PANTHER" id="PTHR37943:SF1">
    <property type="entry name" value="PROTEIN VES"/>
    <property type="match status" value="1"/>
</dbReference>
<dbReference type="PANTHER" id="PTHR37943">
    <property type="entry name" value="PROTEIN VES"/>
    <property type="match status" value="1"/>
</dbReference>
<dbReference type="RefSeq" id="WP_341424553.1">
    <property type="nucleotide sequence ID" value="NZ_JBBUTG010000002.1"/>
</dbReference>
<dbReference type="Pfam" id="PF05962">
    <property type="entry name" value="HutD"/>
    <property type="match status" value="1"/>
</dbReference>
<name>A0ABU9BJR0_9BURK</name>
<dbReference type="InterPro" id="IPR014710">
    <property type="entry name" value="RmlC-like_jellyroll"/>
</dbReference>
<proteinExistence type="predicted"/>
<accession>A0ABU9BJR0</accession>
<dbReference type="CDD" id="cd20293">
    <property type="entry name" value="cupin_HutD_N"/>
    <property type="match status" value="1"/>
</dbReference>
<gene>
    <name evidence="1" type="ORF">AACH06_05155</name>
</gene>
<evidence type="ECO:0000313" key="1">
    <source>
        <dbReference type="EMBL" id="MEK8030204.1"/>
    </source>
</evidence>
<comment type="caution">
    <text evidence="1">The sequence shown here is derived from an EMBL/GenBank/DDBJ whole genome shotgun (WGS) entry which is preliminary data.</text>
</comment>
<dbReference type="Proteomes" id="UP001371218">
    <property type="component" value="Unassembled WGS sequence"/>
</dbReference>
<dbReference type="SUPFAM" id="SSF51182">
    <property type="entry name" value="RmlC-like cupins"/>
    <property type="match status" value="1"/>
</dbReference>
<reference evidence="1 2" key="1">
    <citation type="submission" date="2024-04" db="EMBL/GenBank/DDBJ databases">
        <title>Novel species of the genus Ideonella isolated from streams.</title>
        <authorList>
            <person name="Lu H."/>
        </authorList>
    </citation>
    <scope>NUCLEOTIDE SEQUENCE [LARGE SCALE GENOMIC DNA]</scope>
    <source>
        <strain evidence="1 2">DXS29W</strain>
    </source>
</reference>